<feature type="transmembrane region" description="Helical" evidence="1">
    <location>
        <begin position="75"/>
        <end position="98"/>
    </location>
</feature>
<dbReference type="AlphaFoldDB" id="A0A8I6SKM1"/>
<keyword evidence="3" id="KW-1185">Reference proteome</keyword>
<dbReference type="KEGG" id="clec:106664271"/>
<sequence length="111" mass="13095">MEMSRESLQTTFGVRKDWKNMFREVCAVHLMYSPRYNHDVGHVGILQHGTRRSLIDSYFCEFLWRHRNSVATIRIILTCLFLLVIWSDPSWHLIIFAVPLQVHPLTEPTAL</sequence>
<reference evidence="2" key="1">
    <citation type="submission" date="2022-01" db="UniProtKB">
        <authorList>
            <consortium name="EnsemblMetazoa"/>
        </authorList>
    </citation>
    <scope>IDENTIFICATION</scope>
</reference>
<dbReference type="EnsemblMetazoa" id="XM_024229185.1">
    <property type="protein sequence ID" value="XP_024084953.1"/>
    <property type="gene ID" value="LOC106664271"/>
</dbReference>
<name>A0A8I6SKM1_CIMLE</name>
<proteinExistence type="predicted"/>
<dbReference type="Proteomes" id="UP000494040">
    <property type="component" value="Unassembled WGS sequence"/>
</dbReference>
<keyword evidence="1" id="KW-0812">Transmembrane</keyword>
<evidence type="ECO:0000313" key="3">
    <source>
        <dbReference type="Proteomes" id="UP000494040"/>
    </source>
</evidence>
<organism evidence="2 3">
    <name type="scientific">Cimex lectularius</name>
    <name type="common">Bed bug</name>
    <name type="synonym">Acanthia lectularia</name>
    <dbReference type="NCBI Taxonomy" id="79782"/>
    <lineage>
        <taxon>Eukaryota</taxon>
        <taxon>Metazoa</taxon>
        <taxon>Ecdysozoa</taxon>
        <taxon>Arthropoda</taxon>
        <taxon>Hexapoda</taxon>
        <taxon>Insecta</taxon>
        <taxon>Pterygota</taxon>
        <taxon>Neoptera</taxon>
        <taxon>Paraneoptera</taxon>
        <taxon>Hemiptera</taxon>
        <taxon>Heteroptera</taxon>
        <taxon>Panheteroptera</taxon>
        <taxon>Cimicomorpha</taxon>
        <taxon>Cimicidae</taxon>
        <taxon>Cimex</taxon>
    </lineage>
</organism>
<keyword evidence="1" id="KW-0472">Membrane</keyword>
<dbReference type="RefSeq" id="XP_024084953.1">
    <property type="nucleotide sequence ID" value="XM_024229185.1"/>
</dbReference>
<keyword evidence="1" id="KW-1133">Transmembrane helix</keyword>
<evidence type="ECO:0000313" key="2">
    <source>
        <dbReference type="EnsemblMetazoa" id="XP_024084953.1"/>
    </source>
</evidence>
<accession>A0A8I6SKM1</accession>
<dbReference type="GeneID" id="106664271"/>
<protein>
    <submittedName>
        <fullName evidence="2">Uncharacterized protein</fullName>
    </submittedName>
</protein>
<evidence type="ECO:0000256" key="1">
    <source>
        <dbReference type="SAM" id="Phobius"/>
    </source>
</evidence>